<reference evidence="1" key="1">
    <citation type="submission" date="2014-09" db="EMBL/GenBank/DDBJ databases">
        <authorList>
            <person name="Magalhaes I.L.F."/>
            <person name="Oliveira U."/>
            <person name="Santos F.R."/>
            <person name="Vidigal T.H.D.A."/>
            <person name="Brescovit A.D."/>
            <person name="Santos A.J."/>
        </authorList>
    </citation>
    <scope>NUCLEOTIDE SEQUENCE</scope>
    <source>
        <tissue evidence="1">Shoot tissue taken approximately 20 cm above the soil surface</tissue>
    </source>
</reference>
<reference evidence="1" key="2">
    <citation type="journal article" date="2015" name="Data Brief">
        <title>Shoot transcriptome of the giant reed, Arundo donax.</title>
        <authorList>
            <person name="Barrero R.A."/>
            <person name="Guerrero F.D."/>
            <person name="Moolhuijzen P."/>
            <person name="Goolsby J.A."/>
            <person name="Tidwell J."/>
            <person name="Bellgard S.E."/>
            <person name="Bellgard M.I."/>
        </authorList>
    </citation>
    <scope>NUCLEOTIDE SEQUENCE</scope>
    <source>
        <tissue evidence="1">Shoot tissue taken approximately 20 cm above the soil surface</tissue>
    </source>
</reference>
<accession>A0A0A9GXK5</accession>
<dbReference type="AlphaFoldDB" id="A0A0A9GXK5"/>
<name>A0A0A9GXK5_ARUDO</name>
<sequence length="37" mass="4469">MNFLSADRKILHPIVFFQARTTREKRYVRRQMSATIS</sequence>
<protein>
    <submittedName>
        <fullName evidence="1">Uncharacterized protein</fullName>
    </submittedName>
</protein>
<evidence type="ECO:0000313" key="1">
    <source>
        <dbReference type="EMBL" id="JAE27326.1"/>
    </source>
</evidence>
<dbReference type="EMBL" id="GBRH01170570">
    <property type="protein sequence ID" value="JAE27326.1"/>
    <property type="molecule type" value="Transcribed_RNA"/>
</dbReference>
<proteinExistence type="predicted"/>
<organism evidence="1">
    <name type="scientific">Arundo donax</name>
    <name type="common">Giant reed</name>
    <name type="synonym">Donax arundinaceus</name>
    <dbReference type="NCBI Taxonomy" id="35708"/>
    <lineage>
        <taxon>Eukaryota</taxon>
        <taxon>Viridiplantae</taxon>
        <taxon>Streptophyta</taxon>
        <taxon>Embryophyta</taxon>
        <taxon>Tracheophyta</taxon>
        <taxon>Spermatophyta</taxon>
        <taxon>Magnoliopsida</taxon>
        <taxon>Liliopsida</taxon>
        <taxon>Poales</taxon>
        <taxon>Poaceae</taxon>
        <taxon>PACMAD clade</taxon>
        <taxon>Arundinoideae</taxon>
        <taxon>Arundineae</taxon>
        <taxon>Arundo</taxon>
    </lineage>
</organism>